<evidence type="ECO:0000256" key="1">
    <source>
        <dbReference type="SAM" id="MobiDB-lite"/>
    </source>
</evidence>
<feature type="region of interest" description="Disordered" evidence="1">
    <location>
        <begin position="130"/>
        <end position="171"/>
    </location>
</feature>
<feature type="compositionally biased region" description="Basic and acidic residues" evidence="1">
    <location>
        <begin position="149"/>
        <end position="171"/>
    </location>
</feature>
<name>A0A392PEH0_9FABA</name>
<feature type="compositionally biased region" description="Basic residues" evidence="1">
    <location>
        <begin position="188"/>
        <end position="198"/>
    </location>
</feature>
<evidence type="ECO:0000313" key="2">
    <source>
        <dbReference type="EMBL" id="MCI10503.1"/>
    </source>
</evidence>
<proteinExistence type="predicted"/>
<dbReference type="AlphaFoldDB" id="A0A392PEH0"/>
<feature type="non-terminal residue" evidence="2">
    <location>
        <position position="1"/>
    </location>
</feature>
<accession>A0A392PEH0</accession>
<evidence type="ECO:0000313" key="3">
    <source>
        <dbReference type="Proteomes" id="UP000265520"/>
    </source>
</evidence>
<dbReference type="Proteomes" id="UP000265520">
    <property type="component" value="Unassembled WGS sequence"/>
</dbReference>
<dbReference type="EMBL" id="LXQA010076503">
    <property type="protein sequence ID" value="MCI10503.1"/>
    <property type="molecule type" value="Genomic_DNA"/>
</dbReference>
<comment type="caution">
    <text evidence="2">The sequence shown here is derived from an EMBL/GenBank/DDBJ whole genome shotgun (WGS) entry which is preliminary data.</text>
</comment>
<sequence length="251" mass="29217">KKEKKVNLVDLLFEYLCQAVRDNTFKNVTTLIYSRLLSELFFQTKLVRVLKKIYPELVEEERAQKIDASFLTRTSLKNKVVKPENPLKAKYEDHFFCDGFPVISEADDEEVILNFLEDFKKSTGIDVPRSMVPPAPNVDLYKPRKRTVKTSEGEPKKKEMKKEKENVAEKEKVVVTEKEEMIVAEAGKKKKDKKRKNVGIKIDEGRSKIRHDKRSKKNDSSTETDDETLAQRLKQKTSEAYAKEMHQKFSK</sequence>
<feature type="region of interest" description="Disordered" evidence="1">
    <location>
        <begin position="184"/>
        <end position="230"/>
    </location>
</feature>
<keyword evidence="3" id="KW-1185">Reference proteome</keyword>
<feature type="non-terminal residue" evidence="2">
    <location>
        <position position="251"/>
    </location>
</feature>
<protein>
    <submittedName>
        <fullName evidence="2">Uncharacterized protein</fullName>
    </submittedName>
</protein>
<organism evidence="2 3">
    <name type="scientific">Trifolium medium</name>
    <dbReference type="NCBI Taxonomy" id="97028"/>
    <lineage>
        <taxon>Eukaryota</taxon>
        <taxon>Viridiplantae</taxon>
        <taxon>Streptophyta</taxon>
        <taxon>Embryophyta</taxon>
        <taxon>Tracheophyta</taxon>
        <taxon>Spermatophyta</taxon>
        <taxon>Magnoliopsida</taxon>
        <taxon>eudicotyledons</taxon>
        <taxon>Gunneridae</taxon>
        <taxon>Pentapetalae</taxon>
        <taxon>rosids</taxon>
        <taxon>fabids</taxon>
        <taxon>Fabales</taxon>
        <taxon>Fabaceae</taxon>
        <taxon>Papilionoideae</taxon>
        <taxon>50 kb inversion clade</taxon>
        <taxon>NPAAA clade</taxon>
        <taxon>Hologalegina</taxon>
        <taxon>IRL clade</taxon>
        <taxon>Trifolieae</taxon>
        <taxon>Trifolium</taxon>
    </lineage>
</organism>
<reference evidence="2 3" key="1">
    <citation type="journal article" date="2018" name="Front. Plant Sci.">
        <title>Red Clover (Trifolium pratense) and Zigzag Clover (T. medium) - A Picture of Genomic Similarities and Differences.</title>
        <authorList>
            <person name="Dluhosova J."/>
            <person name="Istvanek J."/>
            <person name="Nedelnik J."/>
            <person name="Repkova J."/>
        </authorList>
    </citation>
    <scope>NUCLEOTIDE SEQUENCE [LARGE SCALE GENOMIC DNA]</scope>
    <source>
        <strain evidence="3">cv. 10/8</strain>
        <tissue evidence="2">Leaf</tissue>
    </source>
</reference>